<dbReference type="AlphaFoldDB" id="A0A8B7P3Y5"/>
<accession>A0A8B7P3Y5</accession>
<proteinExistence type="predicted"/>
<feature type="chain" id="PRO_5034303145" evidence="2">
    <location>
        <begin position="16"/>
        <end position="309"/>
    </location>
</feature>
<organism evidence="3 4">
    <name type="scientific">Hyalella azteca</name>
    <name type="common">Amphipod</name>
    <dbReference type="NCBI Taxonomy" id="294128"/>
    <lineage>
        <taxon>Eukaryota</taxon>
        <taxon>Metazoa</taxon>
        <taxon>Ecdysozoa</taxon>
        <taxon>Arthropoda</taxon>
        <taxon>Crustacea</taxon>
        <taxon>Multicrustacea</taxon>
        <taxon>Malacostraca</taxon>
        <taxon>Eumalacostraca</taxon>
        <taxon>Peracarida</taxon>
        <taxon>Amphipoda</taxon>
        <taxon>Senticaudata</taxon>
        <taxon>Talitrida</taxon>
        <taxon>Talitroidea</taxon>
        <taxon>Hyalellidae</taxon>
        <taxon>Hyalella</taxon>
    </lineage>
</organism>
<gene>
    <name evidence="4" type="primary">LOC108676218</name>
</gene>
<feature type="compositionally biased region" description="Low complexity" evidence="1">
    <location>
        <begin position="85"/>
        <end position="113"/>
    </location>
</feature>
<name>A0A8B7P3Y5_HYAAZ</name>
<feature type="region of interest" description="Disordered" evidence="1">
    <location>
        <begin position="39"/>
        <end position="216"/>
    </location>
</feature>
<evidence type="ECO:0000256" key="1">
    <source>
        <dbReference type="SAM" id="MobiDB-lite"/>
    </source>
</evidence>
<evidence type="ECO:0000313" key="4">
    <source>
        <dbReference type="RefSeq" id="XP_018019761.1"/>
    </source>
</evidence>
<dbReference type="OrthoDB" id="6361686at2759"/>
<dbReference type="GeneID" id="108676218"/>
<protein>
    <submittedName>
        <fullName evidence="4">Flocculation protein FLO11</fullName>
    </submittedName>
</protein>
<keyword evidence="3" id="KW-1185">Reference proteome</keyword>
<keyword evidence="2" id="KW-0732">Signal</keyword>
<feature type="signal peptide" evidence="2">
    <location>
        <begin position="1"/>
        <end position="15"/>
    </location>
</feature>
<feature type="compositionally biased region" description="Basic and acidic residues" evidence="1">
    <location>
        <begin position="193"/>
        <end position="206"/>
    </location>
</feature>
<sequence>MLLVTLVSLFSMTSAQTFSLGIGLGASDVIPAFDSQRSASASTSSQNPNPFTATFSNQPSTRIRGSSPANFEDFFSSSRVATPQSSSARSRSSTSASPSGSVSARPAPLREAPAPNPIITSRGAPIAPSVTPARTVPAREPGRPQASQIEIPSDARETSRAATPRPQATVPIRNRGSPPQGDETVKASFDVSSRGREQDLVPRDPITRPPSTTTETNEVFDVRDNLVGQSICARGVNGDACRKHLATTAMSCTSGFCHECQQCGNMSPDLWPKCCREHYLCCRPLARACQACDQPALQPFCGAAFGRCN</sequence>
<evidence type="ECO:0000256" key="2">
    <source>
        <dbReference type="SAM" id="SignalP"/>
    </source>
</evidence>
<dbReference type="Proteomes" id="UP000694843">
    <property type="component" value="Unplaced"/>
</dbReference>
<reference evidence="4" key="1">
    <citation type="submission" date="2025-08" db="UniProtKB">
        <authorList>
            <consortium name="RefSeq"/>
        </authorList>
    </citation>
    <scope>IDENTIFICATION</scope>
    <source>
        <tissue evidence="4">Whole organism</tissue>
    </source>
</reference>
<dbReference type="KEGG" id="hazt:108676218"/>
<dbReference type="RefSeq" id="XP_018019761.1">
    <property type="nucleotide sequence ID" value="XM_018164272.2"/>
</dbReference>
<evidence type="ECO:0000313" key="3">
    <source>
        <dbReference type="Proteomes" id="UP000694843"/>
    </source>
</evidence>
<feature type="compositionally biased region" description="Polar residues" evidence="1">
    <location>
        <begin position="47"/>
        <end position="84"/>
    </location>
</feature>